<dbReference type="InterPro" id="IPR051907">
    <property type="entry name" value="DoxX-like_oxidoreductase"/>
</dbReference>
<dbReference type="EMBL" id="JBBDGN010000002">
    <property type="protein sequence ID" value="MEJ1090701.1"/>
    <property type="molecule type" value="Genomic_DNA"/>
</dbReference>
<dbReference type="InterPro" id="IPR032808">
    <property type="entry name" value="DoxX"/>
</dbReference>
<dbReference type="Proteomes" id="UP001366085">
    <property type="component" value="Unassembled WGS sequence"/>
</dbReference>
<keyword evidence="5 7" id="KW-1133">Transmembrane helix</keyword>
<gene>
    <name evidence="8" type="ORF">WDU93_03260</name>
</gene>
<evidence type="ECO:0000313" key="8">
    <source>
        <dbReference type="EMBL" id="MEJ1090701.1"/>
    </source>
</evidence>
<keyword evidence="3" id="KW-1003">Cell membrane</keyword>
<proteinExistence type="inferred from homology"/>
<organism evidence="8 9">
    <name type="scientific">Microbacterium istanbulense</name>
    <dbReference type="NCBI Taxonomy" id="3122049"/>
    <lineage>
        <taxon>Bacteria</taxon>
        <taxon>Bacillati</taxon>
        <taxon>Actinomycetota</taxon>
        <taxon>Actinomycetes</taxon>
        <taxon>Micrococcales</taxon>
        <taxon>Microbacteriaceae</taxon>
        <taxon>Microbacterium</taxon>
    </lineage>
</organism>
<evidence type="ECO:0000256" key="2">
    <source>
        <dbReference type="ARBA" id="ARBA00006679"/>
    </source>
</evidence>
<evidence type="ECO:0000256" key="4">
    <source>
        <dbReference type="ARBA" id="ARBA00022692"/>
    </source>
</evidence>
<evidence type="ECO:0000256" key="5">
    <source>
        <dbReference type="ARBA" id="ARBA00022989"/>
    </source>
</evidence>
<comment type="similarity">
    <text evidence="2">Belongs to the DoxX family.</text>
</comment>
<protein>
    <submittedName>
        <fullName evidence="8">DoxX family protein</fullName>
    </submittedName>
</protein>
<reference evidence="8 9" key="1">
    <citation type="submission" date="2024-02" db="EMBL/GenBank/DDBJ databases">
        <authorList>
            <person name="Saticioglu I.B."/>
        </authorList>
    </citation>
    <scope>NUCLEOTIDE SEQUENCE [LARGE SCALE GENOMIC DNA]</scope>
    <source>
        <strain evidence="8 9">Mu-43</strain>
    </source>
</reference>
<evidence type="ECO:0000256" key="6">
    <source>
        <dbReference type="ARBA" id="ARBA00023136"/>
    </source>
</evidence>
<name>A0ABU8LJB9_9MICO</name>
<sequence length="180" mass="18575">MIAGGVELDIAVLLMRLLLGLTMAAHGWNKFFGKGGIQARAAWFESIGMKPGLFNARAAASVELAAGLALALGAFTPLAAAGFVAVMLVAIRTVSGRNGFFITANGYEYNLVLAATPVLLAMIGAGRFSVDHLLFAGTPIAGLFSGWWAFAIGAGLGILGALGQLALFYRPTPPKKPIAV</sequence>
<dbReference type="PANTHER" id="PTHR33452">
    <property type="entry name" value="OXIDOREDUCTASE CATD-RELATED"/>
    <property type="match status" value="1"/>
</dbReference>
<keyword evidence="9" id="KW-1185">Reference proteome</keyword>
<dbReference type="PANTHER" id="PTHR33452:SF1">
    <property type="entry name" value="INNER MEMBRANE PROTEIN YPHA-RELATED"/>
    <property type="match status" value="1"/>
</dbReference>
<evidence type="ECO:0000256" key="3">
    <source>
        <dbReference type="ARBA" id="ARBA00022475"/>
    </source>
</evidence>
<evidence type="ECO:0000256" key="1">
    <source>
        <dbReference type="ARBA" id="ARBA00004651"/>
    </source>
</evidence>
<feature type="transmembrane region" description="Helical" evidence="7">
    <location>
        <begin position="64"/>
        <end position="91"/>
    </location>
</feature>
<feature type="transmembrane region" description="Helical" evidence="7">
    <location>
        <begin position="148"/>
        <end position="169"/>
    </location>
</feature>
<comment type="caution">
    <text evidence="8">The sequence shown here is derived from an EMBL/GenBank/DDBJ whole genome shotgun (WGS) entry which is preliminary data.</text>
</comment>
<dbReference type="RefSeq" id="WP_337317415.1">
    <property type="nucleotide sequence ID" value="NZ_JBBDGN010000002.1"/>
</dbReference>
<keyword evidence="4 7" id="KW-0812">Transmembrane</keyword>
<accession>A0ABU8LJB9</accession>
<keyword evidence="6 7" id="KW-0472">Membrane</keyword>
<evidence type="ECO:0000313" key="9">
    <source>
        <dbReference type="Proteomes" id="UP001366085"/>
    </source>
</evidence>
<comment type="subcellular location">
    <subcellularLocation>
        <location evidence="1">Cell membrane</location>
        <topology evidence="1">Multi-pass membrane protein</topology>
    </subcellularLocation>
</comment>
<evidence type="ECO:0000256" key="7">
    <source>
        <dbReference type="SAM" id="Phobius"/>
    </source>
</evidence>
<dbReference type="Pfam" id="PF07681">
    <property type="entry name" value="DoxX"/>
    <property type="match status" value="1"/>
</dbReference>
<feature type="transmembrane region" description="Helical" evidence="7">
    <location>
        <begin position="111"/>
        <end position="128"/>
    </location>
</feature>